<protein>
    <recommendedName>
        <fullName evidence="1">Xylose isomerase-like TIM barrel domain-containing protein</fullName>
    </recommendedName>
</protein>
<proteinExistence type="predicted"/>
<organism evidence="2 3">
    <name type="scientific">Halobacillus trueperi</name>
    <dbReference type="NCBI Taxonomy" id="156205"/>
    <lineage>
        <taxon>Bacteria</taxon>
        <taxon>Bacillati</taxon>
        <taxon>Bacillota</taxon>
        <taxon>Bacilli</taxon>
        <taxon>Bacillales</taxon>
        <taxon>Bacillaceae</taxon>
        <taxon>Halobacillus</taxon>
    </lineage>
</organism>
<dbReference type="Pfam" id="PF01261">
    <property type="entry name" value="AP_endonuc_2"/>
    <property type="match status" value="1"/>
</dbReference>
<dbReference type="EMBL" id="QUAE01000003">
    <property type="protein sequence ID" value="REJ10309.1"/>
    <property type="molecule type" value="Genomic_DNA"/>
</dbReference>
<reference evidence="2 3" key="1">
    <citation type="submission" date="2018-08" db="EMBL/GenBank/DDBJ databases">
        <title>Genome sequence of Halobacillus trueperi KCTC 3686.</title>
        <authorList>
            <person name="Cho K.H."/>
            <person name="Kwak M.-J."/>
            <person name="Kim B.-Y."/>
            <person name="Chun J."/>
        </authorList>
    </citation>
    <scope>NUCLEOTIDE SEQUENCE [LARGE SCALE GENOMIC DNA]</scope>
    <source>
        <strain evidence="2 3">KCTC 3686</strain>
    </source>
</reference>
<accession>A0A3E0JC02</accession>
<dbReference type="SUPFAM" id="SSF51658">
    <property type="entry name" value="Xylose isomerase-like"/>
    <property type="match status" value="1"/>
</dbReference>
<comment type="caution">
    <text evidence="2">The sequence shown here is derived from an EMBL/GenBank/DDBJ whole genome shotgun (WGS) entry which is preliminary data.</text>
</comment>
<dbReference type="InterPro" id="IPR036237">
    <property type="entry name" value="Xyl_isomerase-like_sf"/>
</dbReference>
<evidence type="ECO:0000313" key="3">
    <source>
        <dbReference type="Proteomes" id="UP000256305"/>
    </source>
</evidence>
<dbReference type="Proteomes" id="UP000256305">
    <property type="component" value="Unassembled WGS sequence"/>
</dbReference>
<evidence type="ECO:0000313" key="2">
    <source>
        <dbReference type="EMBL" id="REJ10309.1"/>
    </source>
</evidence>
<dbReference type="AlphaFoldDB" id="A0A3E0JC02"/>
<keyword evidence="3" id="KW-1185">Reference proteome</keyword>
<evidence type="ECO:0000259" key="1">
    <source>
        <dbReference type="Pfam" id="PF01261"/>
    </source>
</evidence>
<feature type="domain" description="Xylose isomerase-like TIM barrel" evidence="1">
    <location>
        <begin position="45"/>
        <end position="244"/>
    </location>
</feature>
<dbReference type="Gene3D" id="3.20.20.150">
    <property type="entry name" value="Divalent-metal-dependent TIM barrel enzymes"/>
    <property type="match status" value="1"/>
</dbReference>
<gene>
    <name evidence="2" type="ORF">DYE48_06300</name>
</gene>
<dbReference type="InterPro" id="IPR013022">
    <property type="entry name" value="Xyl_isomerase-like_TIM-brl"/>
</dbReference>
<name>A0A3E0JC02_9BACI</name>
<sequence length="270" mass="31538">MNGFYERKCTMSRFLMNTVMFERNRWEPGRNPSLRVSEWMGRMQSDGFDGIELWENHALKNSDEEVEALKDHSLPVEIYNSYVGFDDDQEKERAEAAAMIRRLHPKQVKFNFGDSEASLDVYIRNLKDWKEQLPENCDLLCECHPGTVMEDPNTAREVIEQLGTADVKAIIHPFHEQLNLNGWFDHLGEKIVHAHVSLFKNHAFHALEEESDFVHERLQILKERHYQGSFSMEFTKGVAEADETPQEIYAHAVKDFSYLKKHLQKKGGQR</sequence>